<dbReference type="Proteomes" id="UP000320393">
    <property type="component" value="Unassembled WGS sequence"/>
</dbReference>
<evidence type="ECO:0000313" key="2">
    <source>
        <dbReference type="EMBL" id="TMJ07696.1"/>
    </source>
</evidence>
<keyword evidence="1" id="KW-0812">Transmembrane</keyword>
<feature type="transmembrane region" description="Helical" evidence="1">
    <location>
        <begin position="91"/>
        <end position="110"/>
    </location>
</feature>
<gene>
    <name evidence="2" type="ORF">E6H02_11070</name>
</gene>
<organism evidence="2 3">
    <name type="scientific">Candidatus Segetimicrobium genomatis</name>
    <dbReference type="NCBI Taxonomy" id="2569760"/>
    <lineage>
        <taxon>Bacteria</taxon>
        <taxon>Bacillati</taxon>
        <taxon>Candidatus Sysuimicrobiota</taxon>
        <taxon>Candidatus Sysuimicrobiia</taxon>
        <taxon>Candidatus Sysuimicrobiales</taxon>
        <taxon>Candidatus Segetimicrobiaceae</taxon>
        <taxon>Candidatus Segetimicrobium</taxon>
    </lineage>
</organism>
<protein>
    <recommendedName>
        <fullName evidence="4">DUF998 domain-containing protein</fullName>
    </recommendedName>
</protein>
<comment type="caution">
    <text evidence="2">The sequence shown here is derived from an EMBL/GenBank/DDBJ whole genome shotgun (WGS) entry which is preliminary data.</text>
</comment>
<feature type="transmembrane region" description="Helical" evidence="1">
    <location>
        <begin position="194"/>
        <end position="214"/>
    </location>
</feature>
<dbReference type="AlphaFoldDB" id="A0A537LIA9"/>
<feature type="transmembrane region" description="Helical" evidence="1">
    <location>
        <begin position="130"/>
        <end position="156"/>
    </location>
</feature>
<evidence type="ECO:0000256" key="1">
    <source>
        <dbReference type="SAM" id="Phobius"/>
    </source>
</evidence>
<evidence type="ECO:0008006" key="4">
    <source>
        <dbReference type="Google" id="ProtNLM"/>
    </source>
</evidence>
<proteinExistence type="predicted"/>
<name>A0A537LIA9_9BACT</name>
<feature type="transmembrane region" description="Helical" evidence="1">
    <location>
        <begin position="57"/>
        <end position="79"/>
    </location>
</feature>
<feature type="transmembrane region" description="Helical" evidence="1">
    <location>
        <begin position="12"/>
        <end position="37"/>
    </location>
</feature>
<dbReference type="EMBL" id="VBAM01000457">
    <property type="protein sequence ID" value="TMJ07696.1"/>
    <property type="molecule type" value="Genomic_DNA"/>
</dbReference>
<reference evidence="2 3" key="1">
    <citation type="journal article" date="2019" name="Nat. Microbiol.">
        <title>Mediterranean grassland soil C-N compound turnover is dependent on rainfall and depth, and is mediated by genomically divergent microorganisms.</title>
        <authorList>
            <person name="Diamond S."/>
            <person name="Andeer P.F."/>
            <person name="Li Z."/>
            <person name="Crits-Christoph A."/>
            <person name="Burstein D."/>
            <person name="Anantharaman K."/>
            <person name="Lane K.R."/>
            <person name="Thomas B.C."/>
            <person name="Pan C."/>
            <person name="Northen T.R."/>
            <person name="Banfield J.F."/>
        </authorList>
    </citation>
    <scope>NUCLEOTIDE SEQUENCE [LARGE SCALE GENOMIC DNA]</scope>
    <source>
        <strain evidence="2">NP_5</strain>
    </source>
</reference>
<keyword evidence="1" id="KW-0472">Membrane</keyword>
<keyword evidence="1" id="KW-1133">Transmembrane helix</keyword>
<evidence type="ECO:0000313" key="3">
    <source>
        <dbReference type="Proteomes" id="UP000320393"/>
    </source>
</evidence>
<accession>A0A537LIA9</accession>
<feature type="transmembrane region" description="Helical" evidence="1">
    <location>
        <begin position="168"/>
        <end position="188"/>
    </location>
</feature>
<sequence>MQNLRRLGGGAGILAGIAAAWHLFGAAVLIPQAHLSLTAQESPHKYLVWANKHQEMLWWINGGSMLAPLLGLVLLLALADRVREDAPDRSQIGYVLGVVGLIGFAVGAFLKQFGLGSLVPFHVTNKVGAAIAFYAVNGTANAFLSLGGVALGFGALALGSVMLKMRGYYGQAGSLSVIAGAGLILSALSPHGSFYIITSLLTIAWLAGTGAVLWTETTPGHARRGHVGEIRDESVMVMSRGAGAR</sequence>